<keyword evidence="1" id="KW-0812">Transmembrane</keyword>
<proteinExistence type="predicted"/>
<dbReference type="AlphaFoldDB" id="A0AAV4Q0H5"/>
<dbReference type="EMBL" id="BPLR01005401">
    <property type="protein sequence ID" value="GIY02031.1"/>
    <property type="molecule type" value="Genomic_DNA"/>
</dbReference>
<gene>
    <name evidence="2" type="primary">CCHa1-R_1</name>
    <name evidence="2" type="ORF">CEXT_526561</name>
</gene>
<sequence length="86" mass="9785">MAHHEETFPVEENLCDHCPSALPLVNFSNMVLTINDQLDNNETWNFTEYVPYEQRLETYVVPAVFALVFIVGLLGNGTLICIFLLP</sequence>
<reference evidence="2 3" key="1">
    <citation type="submission" date="2021-06" db="EMBL/GenBank/DDBJ databases">
        <title>Caerostris extrusa draft genome.</title>
        <authorList>
            <person name="Kono N."/>
            <person name="Arakawa K."/>
        </authorList>
    </citation>
    <scope>NUCLEOTIDE SEQUENCE [LARGE SCALE GENOMIC DNA]</scope>
</reference>
<keyword evidence="1" id="KW-0472">Membrane</keyword>
<protein>
    <submittedName>
        <fullName evidence="2">Neuropeptide CCHamide-1 receptor</fullName>
    </submittedName>
</protein>
<dbReference type="Proteomes" id="UP001054945">
    <property type="component" value="Unassembled WGS sequence"/>
</dbReference>
<name>A0AAV4Q0H5_CAEEX</name>
<organism evidence="2 3">
    <name type="scientific">Caerostris extrusa</name>
    <name type="common">Bark spider</name>
    <name type="synonym">Caerostris bankana</name>
    <dbReference type="NCBI Taxonomy" id="172846"/>
    <lineage>
        <taxon>Eukaryota</taxon>
        <taxon>Metazoa</taxon>
        <taxon>Ecdysozoa</taxon>
        <taxon>Arthropoda</taxon>
        <taxon>Chelicerata</taxon>
        <taxon>Arachnida</taxon>
        <taxon>Araneae</taxon>
        <taxon>Araneomorphae</taxon>
        <taxon>Entelegynae</taxon>
        <taxon>Araneoidea</taxon>
        <taxon>Araneidae</taxon>
        <taxon>Caerostris</taxon>
    </lineage>
</organism>
<evidence type="ECO:0000256" key="1">
    <source>
        <dbReference type="SAM" id="Phobius"/>
    </source>
</evidence>
<evidence type="ECO:0000313" key="3">
    <source>
        <dbReference type="Proteomes" id="UP001054945"/>
    </source>
</evidence>
<evidence type="ECO:0000313" key="2">
    <source>
        <dbReference type="EMBL" id="GIY02031.1"/>
    </source>
</evidence>
<keyword evidence="2" id="KW-0675">Receptor</keyword>
<accession>A0AAV4Q0H5</accession>
<feature type="transmembrane region" description="Helical" evidence="1">
    <location>
        <begin position="59"/>
        <end position="85"/>
    </location>
</feature>
<keyword evidence="3" id="KW-1185">Reference proteome</keyword>
<comment type="caution">
    <text evidence="2">The sequence shown here is derived from an EMBL/GenBank/DDBJ whole genome shotgun (WGS) entry which is preliminary data.</text>
</comment>
<keyword evidence="1" id="KW-1133">Transmembrane helix</keyword>